<evidence type="ECO:0000256" key="1">
    <source>
        <dbReference type="ARBA" id="ARBA00023172"/>
    </source>
</evidence>
<evidence type="ECO:0000259" key="2">
    <source>
        <dbReference type="PROSITE" id="PS51898"/>
    </source>
</evidence>
<dbReference type="Pfam" id="PF00589">
    <property type="entry name" value="Phage_integrase"/>
    <property type="match status" value="1"/>
</dbReference>
<dbReference type="RefSeq" id="WP_283078757.1">
    <property type="nucleotide sequence ID" value="NZ_CP121671.1"/>
</dbReference>
<organism evidence="3 4">
    <name type="scientific">Halobacillus naozhouensis</name>
    <dbReference type="NCBI Taxonomy" id="554880"/>
    <lineage>
        <taxon>Bacteria</taxon>
        <taxon>Bacillati</taxon>
        <taxon>Bacillota</taxon>
        <taxon>Bacilli</taxon>
        <taxon>Bacillales</taxon>
        <taxon>Bacillaceae</taxon>
        <taxon>Halobacillus</taxon>
    </lineage>
</organism>
<name>A0ABY8J2V5_9BACI</name>
<dbReference type="PROSITE" id="PS51898">
    <property type="entry name" value="TYR_RECOMBINASE"/>
    <property type="match status" value="1"/>
</dbReference>
<dbReference type="InterPro" id="IPR011010">
    <property type="entry name" value="DNA_brk_join_enz"/>
</dbReference>
<feature type="domain" description="Tyr recombinase" evidence="2">
    <location>
        <begin position="1"/>
        <end position="147"/>
    </location>
</feature>
<dbReference type="Gene3D" id="1.10.443.10">
    <property type="entry name" value="Intergrase catalytic core"/>
    <property type="match status" value="1"/>
</dbReference>
<keyword evidence="1" id="KW-0233">DNA recombination</keyword>
<dbReference type="InterPro" id="IPR013762">
    <property type="entry name" value="Integrase-like_cat_sf"/>
</dbReference>
<accession>A0ABY8J2V5</accession>
<gene>
    <name evidence="3" type="ORF">P9989_10815</name>
</gene>
<reference evidence="3 4" key="1">
    <citation type="submission" date="2023-04" db="EMBL/GenBank/DDBJ databases">
        <title>Genome sequence of Halobacillus naozhouensis KACC 21980.</title>
        <authorList>
            <person name="Kim S."/>
            <person name="Heo J."/>
            <person name="Kwon S.-W."/>
        </authorList>
    </citation>
    <scope>NUCLEOTIDE SEQUENCE [LARGE SCALE GENOMIC DNA]</scope>
    <source>
        <strain evidence="3 4">KCTC 13234</strain>
    </source>
</reference>
<evidence type="ECO:0000313" key="3">
    <source>
        <dbReference type="EMBL" id="WFT76813.1"/>
    </source>
</evidence>
<dbReference type="Proteomes" id="UP001221597">
    <property type="component" value="Chromosome"/>
</dbReference>
<dbReference type="SUPFAM" id="SSF56349">
    <property type="entry name" value="DNA breaking-rejoining enzymes"/>
    <property type="match status" value="1"/>
</dbReference>
<dbReference type="CDD" id="cd01189">
    <property type="entry name" value="INT_ICEBs1_C_like"/>
    <property type="match status" value="1"/>
</dbReference>
<keyword evidence="4" id="KW-1185">Reference proteome</keyword>
<evidence type="ECO:0000313" key="4">
    <source>
        <dbReference type="Proteomes" id="UP001221597"/>
    </source>
</evidence>
<dbReference type="InterPro" id="IPR002104">
    <property type="entry name" value="Integrase_catalytic"/>
</dbReference>
<proteinExistence type="predicted"/>
<protein>
    <submittedName>
        <fullName evidence="3">Site-specific integrase</fullName>
    </submittedName>
</protein>
<sequence length="159" mass="18066">MVGVFDGNTVFGSPNRPDFSYPKTDSGMRTIALSESVITALSQYRKEKKAQLFRAGMKLTPSCYVISDNGSSPINPQTVHKFFLYDIKRSEVPRIRFHDLRHTHATIMLQLGEHAKVVSERLCHAVVQTTLNLYSHVTPNMQKDSAIRFDEAFKNIHLQ</sequence>
<dbReference type="EMBL" id="CP121671">
    <property type="protein sequence ID" value="WFT76813.1"/>
    <property type="molecule type" value="Genomic_DNA"/>
</dbReference>